<dbReference type="PROSITE" id="PS50157">
    <property type="entry name" value="ZINC_FINGER_C2H2_2"/>
    <property type="match status" value="13"/>
</dbReference>
<gene>
    <name evidence="17" type="ORF">GW7_08844</name>
</gene>
<evidence type="ECO:0000256" key="5">
    <source>
        <dbReference type="ARBA" id="ARBA00022737"/>
    </source>
</evidence>
<comment type="similarity">
    <text evidence="3">Belongs to the krueppel C2H2-type zinc-finger protein family.</text>
</comment>
<dbReference type="FunFam" id="3.30.160.60:FF:001385">
    <property type="entry name" value="zinc finger protein 774"/>
    <property type="match status" value="1"/>
</dbReference>
<dbReference type="AlphaFoldDB" id="G5BET0"/>
<dbReference type="InterPro" id="IPR013087">
    <property type="entry name" value="Znf_C2H2_type"/>
</dbReference>
<feature type="domain" description="C2H2-type" evidence="15">
    <location>
        <begin position="454"/>
        <end position="481"/>
    </location>
</feature>
<dbReference type="Gene3D" id="3.30.160.60">
    <property type="entry name" value="Classic Zinc Finger"/>
    <property type="match status" value="12"/>
</dbReference>
<reference evidence="17 18" key="1">
    <citation type="journal article" date="2011" name="Nature">
        <title>Genome sequencing reveals insights into physiology and longevity of the naked mole rat.</title>
        <authorList>
            <person name="Kim E.B."/>
            <person name="Fang X."/>
            <person name="Fushan A.A."/>
            <person name="Huang Z."/>
            <person name="Lobanov A.V."/>
            <person name="Han L."/>
            <person name="Marino S.M."/>
            <person name="Sun X."/>
            <person name="Turanov A.A."/>
            <person name="Yang P."/>
            <person name="Yim S.H."/>
            <person name="Zhao X."/>
            <person name="Kasaikina M.V."/>
            <person name="Stoletzki N."/>
            <person name="Peng C."/>
            <person name="Polak P."/>
            <person name="Xiong Z."/>
            <person name="Kiezun A."/>
            <person name="Zhu Y."/>
            <person name="Chen Y."/>
            <person name="Kryukov G.V."/>
            <person name="Zhang Q."/>
            <person name="Peshkin L."/>
            <person name="Yang L."/>
            <person name="Bronson R.T."/>
            <person name="Buffenstein R."/>
            <person name="Wang B."/>
            <person name="Han C."/>
            <person name="Li Q."/>
            <person name="Chen L."/>
            <person name="Zhao W."/>
            <person name="Sunyaev S.R."/>
            <person name="Park T.J."/>
            <person name="Zhang G."/>
            <person name="Wang J."/>
            <person name="Gladyshev V.N."/>
        </authorList>
    </citation>
    <scope>NUCLEOTIDE SEQUENCE [LARGE SCALE GENOMIC DNA]</scope>
</reference>
<dbReference type="InterPro" id="IPR001909">
    <property type="entry name" value="KRAB"/>
</dbReference>
<feature type="compositionally biased region" description="Basic and acidic residues" evidence="14">
    <location>
        <begin position="65"/>
        <end position="75"/>
    </location>
</feature>
<evidence type="ECO:0000256" key="1">
    <source>
        <dbReference type="ARBA" id="ARBA00003767"/>
    </source>
</evidence>
<dbReference type="GO" id="GO:0005634">
    <property type="term" value="C:nucleus"/>
    <property type="evidence" value="ECO:0007669"/>
    <property type="project" value="UniProtKB-SubCell"/>
</dbReference>
<evidence type="ECO:0000259" key="16">
    <source>
        <dbReference type="PROSITE" id="PS50805"/>
    </source>
</evidence>
<dbReference type="PROSITE" id="PS50805">
    <property type="entry name" value="KRAB"/>
    <property type="match status" value="1"/>
</dbReference>
<proteinExistence type="inferred from homology"/>
<dbReference type="eggNOG" id="KOG1721">
    <property type="taxonomic scope" value="Eukaryota"/>
</dbReference>
<organism evidence="17 18">
    <name type="scientific">Heterocephalus glaber</name>
    <name type="common">Naked mole rat</name>
    <dbReference type="NCBI Taxonomy" id="10181"/>
    <lineage>
        <taxon>Eukaryota</taxon>
        <taxon>Metazoa</taxon>
        <taxon>Chordata</taxon>
        <taxon>Craniata</taxon>
        <taxon>Vertebrata</taxon>
        <taxon>Euteleostomi</taxon>
        <taxon>Mammalia</taxon>
        <taxon>Eutheria</taxon>
        <taxon>Euarchontoglires</taxon>
        <taxon>Glires</taxon>
        <taxon>Rodentia</taxon>
        <taxon>Hystricomorpha</taxon>
        <taxon>Bathyergidae</taxon>
        <taxon>Heterocephalus</taxon>
    </lineage>
</organism>
<keyword evidence="6 13" id="KW-0863">Zinc-finger</keyword>
<keyword evidence="11" id="KW-0539">Nucleus</keyword>
<dbReference type="InterPro" id="IPR036236">
    <property type="entry name" value="Znf_C2H2_sf"/>
</dbReference>
<feature type="domain" description="C2H2-type" evidence="15">
    <location>
        <begin position="538"/>
        <end position="565"/>
    </location>
</feature>
<dbReference type="Pfam" id="PF01352">
    <property type="entry name" value="KRAB"/>
    <property type="match status" value="1"/>
</dbReference>
<evidence type="ECO:0000256" key="6">
    <source>
        <dbReference type="ARBA" id="ARBA00022771"/>
    </source>
</evidence>
<feature type="domain" description="C2H2-type" evidence="15">
    <location>
        <begin position="566"/>
        <end position="593"/>
    </location>
</feature>
<dbReference type="GO" id="GO:0008270">
    <property type="term" value="F:zinc ion binding"/>
    <property type="evidence" value="ECO:0007669"/>
    <property type="project" value="UniProtKB-KW"/>
</dbReference>
<dbReference type="SMART" id="SM00349">
    <property type="entry name" value="KRAB"/>
    <property type="match status" value="1"/>
</dbReference>
<dbReference type="GO" id="GO:0001228">
    <property type="term" value="F:DNA-binding transcription activator activity, RNA polymerase II-specific"/>
    <property type="evidence" value="ECO:0007669"/>
    <property type="project" value="TreeGrafter"/>
</dbReference>
<feature type="domain" description="C2H2-type" evidence="15">
    <location>
        <begin position="649"/>
        <end position="676"/>
    </location>
</feature>
<dbReference type="EMBL" id="JH169891">
    <property type="protein sequence ID" value="EHB07791.1"/>
    <property type="molecule type" value="Genomic_DNA"/>
</dbReference>
<feature type="domain" description="C2H2-type" evidence="15">
    <location>
        <begin position="327"/>
        <end position="354"/>
    </location>
</feature>
<name>G5BET0_HETGA</name>
<dbReference type="Pfam" id="PF00096">
    <property type="entry name" value="zf-C2H2"/>
    <property type="match status" value="9"/>
</dbReference>
<dbReference type="SMART" id="SM00355">
    <property type="entry name" value="ZnF_C2H2"/>
    <property type="match status" value="13"/>
</dbReference>
<keyword evidence="9" id="KW-0238">DNA-binding</keyword>
<evidence type="ECO:0000256" key="14">
    <source>
        <dbReference type="SAM" id="MobiDB-lite"/>
    </source>
</evidence>
<evidence type="ECO:0000256" key="7">
    <source>
        <dbReference type="ARBA" id="ARBA00022833"/>
    </source>
</evidence>
<evidence type="ECO:0000256" key="11">
    <source>
        <dbReference type="ARBA" id="ARBA00023242"/>
    </source>
</evidence>
<sequence length="727" mass="82809">MLCAPSLGLGPPRIVLGCGRLSVGDSRGGARDGWPLVGCGDREGHGRAGSGGRHAWRQTPGEPVSRPENKAERGPRPRRRGAPERITQPTFSGIQSPGLKDLKFQELGVMFLPLTFEDVAIYFSEQEWQDLEMWQKELYKGVMRTNYETLVFLDGALSKPELISWIEQGREPFRSWGESQPPGNMALPSADLHFDPVIGGDHQAVKSRETKCHFQLDPLQSPSSSFESKLLGERPDPALNRPSPKRQNTRALPAVTSESAQKERIPSHSVLGFPGSEEAPSRQSTQHPCSAFGESFWEKNHLVRHQRSHSKDLSPRDRAWRRAQGRFFCPECRQSFRLQRCLWRHLAAHGRKSPFQCPQCKLCFHQEQTPLSHSLGHKREKPSHCRKCGEGFTTQCAIKERPFPCAQCSRSFRQQGQQLHTVEKPFQCPQCTLSFCLPSALSTHARQHCREWPFSCGECGRGFAHPCKLREHLRVHSGERPFACPECGKCFRLKGILKAHQRIHSAERPFSCPQCAKGFARQSKLTEHLRVHSGERPFRCPECDRGFRLKGQLVSHQRLHTGERPFRCPECDKCYRVKADMKAHQLLHRGKMPFSCACGKGFAKQSKLTEHVRTHTGEKPFQCPTCDKRFRLKAQLLSHQGLHTGERPFRCPECDKNFRERGHMRRHQRIHRPERPFACDDCGKGFIYKSKLAEHIRVHAKACPAPSESDIKKRLSQLFAMIEADWS</sequence>
<dbReference type="Proteomes" id="UP000006813">
    <property type="component" value="Unassembled WGS sequence"/>
</dbReference>
<evidence type="ECO:0000259" key="15">
    <source>
        <dbReference type="PROSITE" id="PS50157"/>
    </source>
</evidence>
<protein>
    <recommendedName>
        <fullName evidence="12">Zinc finger protein 786</fullName>
    </recommendedName>
</protein>
<dbReference type="CDD" id="cd07765">
    <property type="entry name" value="KRAB_A-box"/>
    <property type="match status" value="1"/>
</dbReference>
<dbReference type="PANTHER" id="PTHR24376:SF185">
    <property type="entry name" value="ZINC FINGER PROTEIN 786"/>
    <property type="match status" value="1"/>
</dbReference>
<evidence type="ECO:0000256" key="8">
    <source>
        <dbReference type="ARBA" id="ARBA00023015"/>
    </source>
</evidence>
<dbReference type="FunFam" id="3.30.160.60:FF:000151">
    <property type="entry name" value="Zinc finger and SCAN domain-containing 21"/>
    <property type="match status" value="3"/>
</dbReference>
<evidence type="ECO:0000256" key="13">
    <source>
        <dbReference type="PROSITE-ProRule" id="PRU00042"/>
    </source>
</evidence>
<comment type="subcellular location">
    <subcellularLocation>
        <location evidence="2">Nucleus</location>
    </subcellularLocation>
</comment>
<feature type="domain" description="C2H2-type" evidence="15">
    <location>
        <begin position="482"/>
        <end position="509"/>
    </location>
</feature>
<evidence type="ECO:0000256" key="10">
    <source>
        <dbReference type="ARBA" id="ARBA00023163"/>
    </source>
</evidence>
<keyword evidence="4" id="KW-0479">Metal-binding</keyword>
<feature type="domain" description="KRAB" evidence="16">
    <location>
        <begin position="114"/>
        <end position="185"/>
    </location>
</feature>
<comment type="function">
    <text evidence="1">May be involved in transcriptional regulation.</text>
</comment>
<accession>G5BET0</accession>
<dbReference type="SUPFAM" id="SSF109640">
    <property type="entry name" value="KRAB domain (Kruppel-associated box)"/>
    <property type="match status" value="1"/>
</dbReference>
<evidence type="ECO:0000313" key="17">
    <source>
        <dbReference type="EMBL" id="EHB07791.1"/>
    </source>
</evidence>
<feature type="region of interest" description="Disordered" evidence="14">
    <location>
        <begin position="25"/>
        <end position="94"/>
    </location>
</feature>
<keyword evidence="5" id="KW-0677">Repeat</keyword>
<feature type="domain" description="C2H2-type" evidence="15">
    <location>
        <begin position="677"/>
        <end position="704"/>
    </location>
</feature>
<evidence type="ECO:0000256" key="4">
    <source>
        <dbReference type="ARBA" id="ARBA00022723"/>
    </source>
</evidence>
<feature type="domain" description="C2H2-type" evidence="15">
    <location>
        <begin position="621"/>
        <end position="648"/>
    </location>
</feature>
<dbReference type="SUPFAM" id="SSF57667">
    <property type="entry name" value="beta-beta-alpha zinc fingers"/>
    <property type="match status" value="8"/>
</dbReference>
<dbReference type="PROSITE" id="PS00028">
    <property type="entry name" value="ZINC_FINGER_C2H2_1"/>
    <property type="match status" value="11"/>
</dbReference>
<dbReference type="InParanoid" id="G5BET0"/>
<feature type="region of interest" description="Disordered" evidence="14">
    <location>
        <begin position="216"/>
        <end position="287"/>
    </location>
</feature>
<feature type="domain" description="C2H2-type" evidence="15">
    <location>
        <begin position="426"/>
        <end position="453"/>
    </location>
</feature>
<dbReference type="FunFam" id="3.30.160.60:FF:002343">
    <property type="entry name" value="Zinc finger protein 33A"/>
    <property type="match status" value="1"/>
</dbReference>
<evidence type="ECO:0000256" key="12">
    <source>
        <dbReference type="ARBA" id="ARBA00069085"/>
    </source>
</evidence>
<dbReference type="Gene3D" id="6.10.140.140">
    <property type="match status" value="1"/>
</dbReference>
<feature type="domain" description="C2H2-type" evidence="15">
    <location>
        <begin position="355"/>
        <end position="382"/>
    </location>
</feature>
<evidence type="ECO:0000313" key="18">
    <source>
        <dbReference type="Proteomes" id="UP000006813"/>
    </source>
</evidence>
<feature type="domain" description="C2H2-type" evidence="15">
    <location>
        <begin position="287"/>
        <end position="314"/>
    </location>
</feature>
<evidence type="ECO:0000256" key="9">
    <source>
        <dbReference type="ARBA" id="ARBA00023125"/>
    </source>
</evidence>
<evidence type="ECO:0000256" key="3">
    <source>
        <dbReference type="ARBA" id="ARBA00006991"/>
    </source>
</evidence>
<dbReference type="FunCoup" id="G5BET0">
    <property type="interactions" value="726"/>
</dbReference>
<feature type="compositionally biased region" description="Polar residues" evidence="14">
    <location>
        <begin position="218"/>
        <end position="227"/>
    </location>
</feature>
<evidence type="ECO:0000256" key="2">
    <source>
        <dbReference type="ARBA" id="ARBA00004123"/>
    </source>
</evidence>
<keyword evidence="10" id="KW-0804">Transcription</keyword>
<dbReference type="InterPro" id="IPR036051">
    <property type="entry name" value="KRAB_dom_sf"/>
</dbReference>
<dbReference type="GO" id="GO:0000978">
    <property type="term" value="F:RNA polymerase II cis-regulatory region sequence-specific DNA binding"/>
    <property type="evidence" value="ECO:0007669"/>
    <property type="project" value="TreeGrafter"/>
</dbReference>
<dbReference type="STRING" id="10181.G5BET0"/>
<dbReference type="FunFam" id="3.30.160.60:FF:001892">
    <property type="entry name" value="Zinc finger protein 786"/>
    <property type="match status" value="1"/>
</dbReference>
<feature type="domain" description="C2H2-type" evidence="15">
    <location>
        <begin position="594"/>
        <end position="620"/>
    </location>
</feature>
<feature type="domain" description="C2H2-type" evidence="15">
    <location>
        <begin position="510"/>
        <end position="537"/>
    </location>
</feature>
<dbReference type="FunFam" id="3.30.160.60:FF:000562">
    <property type="entry name" value="Zinc finger protein 786"/>
    <property type="match status" value="3"/>
</dbReference>
<dbReference type="PANTHER" id="PTHR24376">
    <property type="entry name" value="ZINC FINGER PROTEIN"/>
    <property type="match status" value="1"/>
</dbReference>
<keyword evidence="7" id="KW-0862">Zinc</keyword>
<keyword evidence="8" id="KW-0805">Transcription regulation</keyword>